<protein>
    <submittedName>
        <fullName evidence="1">Uncharacterized protein</fullName>
    </submittedName>
</protein>
<accession>A0A1H4ZCA4</accession>
<dbReference type="AlphaFoldDB" id="A0A1H4ZCA4"/>
<evidence type="ECO:0000313" key="1">
    <source>
        <dbReference type="EMBL" id="SED27495.1"/>
    </source>
</evidence>
<keyword evidence="2" id="KW-1185">Reference proteome</keyword>
<organism evidence="1 2">
    <name type="scientific">Streptomyces melanosporofaciens</name>
    <dbReference type="NCBI Taxonomy" id="67327"/>
    <lineage>
        <taxon>Bacteria</taxon>
        <taxon>Bacillati</taxon>
        <taxon>Actinomycetota</taxon>
        <taxon>Actinomycetes</taxon>
        <taxon>Kitasatosporales</taxon>
        <taxon>Streptomycetaceae</taxon>
        <taxon>Streptomyces</taxon>
        <taxon>Streptomyces violaceusniger group</taxon>
    </lineage>
</organism>
<evidence type="ECO:0000313" key="2">
    <source>
        <dbReference type="Proteomes" id="UP000198609"/>
    </source>
</evidence>
<sequence length="35" mass="3800">MTNLYNHGTGNFLTEHHDNGILLITTGVPVHGAVR</sequence>
<reference evidence="2" key="1">
    <citation type="submission" date="2016-10" db="EMBL/GenBank/DDBJ databases">
        <authorList>
            <person name="Varghese N."/>
            <person name="Submissions S."/>
        </authorList>
    </citation>
    <scope>NUCLEOTIDE SEQUENCE [LARGE SCALE GENOMIC DNA]</scope>
    <source>
        <strain evidence="2">DSM 40318</strain>
    </source>
</reference>
<proteinExistence type="predicted"/>
<name>A0A1H4ZCA4_STRMJ</name>
<gene>
    <name evidence="1" type="ORF">SAMN04490356_7755</name>
</gene>
<dbReference type="EMBL" id="FNST01000002">
    <property type="protein sequence ID" value="SED27495.1"/>
    <property type="molecule type" value="Genomic_DNA"/>
</dbReference>
<dbReference type="Proteomes" id="UP000198609">
    <property type="component" value="Unassembled WGS sequence"/>
</dbReference>